<evidence type="ECO:0000313" key="2">
    <source>
        <dbReference type="Proteomes" id="UP000298030"/>
    </source>
</evidence>
<comment type="caution">
    <text evidence="1">The sequence shown here is derived from an EMBL/GenBank/DDBJ whole genome shotgun (WGS) entry which is preliminary data.</text>
</comment>
<keyword evidence="2" id="KW-1185">Reference proteome</keyword>
<dbReference type="Proteomes" id="UP000298030">
    <property type="component" value="Unassembled WGS sequence"/>
</dbReference>
<dbReference type="EMBL" id="QPFP01000113">
    <property type="protein sequence ID" value="TEB21361.1"/>
    <property type="molecule type" value="Genomic_DNA"/>
</dbReference>
<sequence length="133" mass="14594">MVKAWDGKVCEGEKEFTALGLNRLTLDCDTLRRVYADPQEPALSFGRLPNISIMSAHCQSPLHCPSLSSNFFRDTLCLAHAFSLPGVPSIADENFFDRKRLVSASWVTGFEAPATNQDNSCLLGLKDDSKAAE</sequence>
<name>A0A4Y7SHZ1_COPMI</name>
<gene>
    <name evidence="1" type="ORF">FA13DRAFT_136563</name>
</gene>
<accession>A0A4Y7SHZ1</accession>
<proteinExistence type="predicted"/>
<organism evidence="1 2">
    <name type="scientific">Coprinellus micaceus</name>
    <name type="common">Glistening ink-cap mushroom</name>
    <name type="synonym">Coprinus micaceus</name>
    <dbReference type="NCBI Taxonomy" id="71717"/>
    <lineage>
        <taxon>Eukaryota</taxon>
        <taxon>Fungi</taxon>
        <taxon>Dikarya</taxon>
        <taxon>Basidiomycota</taxon>
        <taxon>Agaricomycotina</taxon>
        <taxon>Agaricomycetes</taxon>
        <taxon>Agaricomycetidae</taxon>
        <taxon>Agaricales</taxon>
        <taxon>Agaricineae</taxon>
        <taxon>Psathyrellaceae</taxon>
        <taxon>Coprinellus</taxon>
    </lineage>
</organism>
<reference evidence="1 2" key="1">
    <citation type="journal article" date="2019" name="Nat. Ecol. Evol.">
        <title>Megaphylogeny resolves global patterns of mushroom evolution.</title>
        <authorList>
            <person name="Varga T."/>
            <person name="Krizsan K."/>
            <person name="Foldi C."/>
            <person name="Dima B."/>
            <person name="Sanchez-Garcia M."/>
            <person name="Sanchez-Ramirez S."/>
            <person name="Szollosi G.J."/>
            <person name="Szarkandi J.G."/>
            <person name="Papp V."/>
            <person name="Albert L."/>
            <person name="Andreopoulos W."/>
            <person name="Angelini C."/>
            <person name="Antonin V."/>
            <person name="Barry K.W."/>
            <person name="Bougher N.L."/>
            <person name="Buchanan P."/>
            <person name="Buyck B."/>
            <person name="Bense V."/>
            <person name="Catcheside P."/>
            <person name="Chovatia M."/>
            <person name="Cooper J."/>
            <person name="Damon W."/>
            <person name="Desjardin D."/>
            <person name="Finy P."/>
            <person name="Geml J."/>
            <person name="Haridas S."/>
            <person name="Hughes K."/>
            <person name="Justo A."/>
            <person name="Karasinski D."/>
            <person name="Kautmanova I."/>
            <person name="Kiss B."/>
            <person name="Kocsube S."/>
            <person name="Kotiranta H."/>
            <person name="LaButti K.M."/>
            <person name="Lechner B.E."/>
            <person name="Liimatainen K."/>
            <person name="Lipzen A."/>
            <person name="Lukacs Z."/>
            <person name="Mihaltcheva S."/>
            <person name="Morgado L.N."/>
            <person name="Niskanen T."/>
            <person name="Noordeloos M.E."/>
            <person name="Ohm R.A."/>
            <person name="Ortiz-Santana B."/>
            <person name="Ovrebo C."/>
            <person name="Racz N."/>
            <person name="Riley R."/>
            <person name="Savchenko A."/>
            <person name="Shiryaev A."/>
            <person name="Soop K."/>
            <person name="Spirin V."/>
            <person name="Szebenyi C."/>
            <person name="Tomsovsky M."/>
            <person name="Tulloss R.E."/>
            <person name="Uehling J."/>
            <person name="Grigoriev I.V."/>
            <person name="Vagvolgyi C."/>
            <person name="Papp T."/>
            <person name="Martin F.M."/>
            <person name="Miettinen O."/>
            <person name="Hibbett D.S."/>
            <person name="Nagy L.G."/>
        </authorList>
    </citation>
    <scope>NUCLEOTIDE SEQUENCE [LARGE SCALE GENOMIC DNA]</scope>
    <source>
        <strain evidence="1 2">FP101781</strain>
    </source>
</reference>
<protein>
    <submittedName>
        <fullName evidence="1">Uncharacterized protein</fullName>
    </submittedName>
</protein>
<evidence type="ECO:0000313" key="1">
    <source>
        <dbReference type="EMBL" id="TEB21361.1"/>
    </source>
</evidence>
<dbReference type="AlphaFoldDB" id="A0A4Y7SHZ1"/>